<name>A0A9Q1K363_9CARY</name>
<sequence length="475" mass="54943">MMQFNLIENHGTRVIIYNLWEDDQGQLELDFGSDQHDIQIRGVNRDEKNIQMAKQYPNSRHFLTYRHSLRSYASILYLRLPPNFRIILRGKDVEHHSVVNDMMMTEEVTYRPQSGADGLPKDINMFAVVTVGFVKDAAAHIDVQGFNVYHKNRLIKPFWRLWNTAGSDGRGVIGVLEANFVEPAHDKQGFERTTVLARLENKLVHMQRTYWRNYCHKIGYAPRYNKEPVGCGGQESLPEYTPLSSNAKKKGNAKDWDKFNSCSSLKQGGKTARKYVSVNEKYGNGLADHGRDIESSEKLLSTSTNDYEQDNIAGGRVNGINHPTQEIPQKVVYETTYHSRKSNGVTQQEVSITGDVDTLSLSDLHALNQLQKENHELKERLEREEGEMLGDLLRDLQNEKDKRKVLEIKLQEAEHKIEELNREQETLIDIFTDERDRRDLEEEILRKRLRDVSNTIEGLHEKVRLLEKMKLRNGK</sequence>
<evidence type="ECO:0000256" key="3">
    <source>
        <dbReference type="SAM" id="Coils"/>
    </source>
</evidence>
<evidence type="ECO:0000256" key="1">
    <source>
        <dbReference type="ARBA" id="ARBA00022763"/>
    </source>
</evidence>
<dbReference type="GO" id="GO:0005634">
    <property type="term" value="C:nucleus"/>
    <property type="evidence" value="ECO:0007669"/>
    <property type="project" value="TreeGrafter"/>
</dbReference>
<keyword evidence="6" id="KW-1185">Reference proteome</keyword>
<evidence type="ECO:0000259" key="4">
    <source>
        <dbReference type="Pfam" id="PF17942"/>
    </source>
</evidence>
<keyword evidence="3" id="KW-0175">Coiled coil</keyword>
<dbReference type="Proteomes" id="UP001153076">
    <property type="component" value="Unassembled WGS sequence"/>
</dbReference>
<evidence type="ECO:0000313" key="6">
    <source>
        <dbReference type="Proteomes" id="UP001153076"/>
    </source>
</evidence>
<feature type="coiled-coil region" evidence="3">
    <location>
        <begin position="364"/>
        <end position="469"/>
    </location>
</feature>
<evidence type="ECO:0000313" key="5">
    <source>
        <dbReference type="EMBL" id="KAJ8435669.1"/>
    </source>
</evidence>
<dbReference type="Pfam" id="PF17942">
    <property type="entry name" value="Morc6_S5"/>
    <property type="match status" value="1"/>
</dbReference>
<accession>A0A9Q1K363</accession>
<dbReference type="PANTHER" id="PTHR23336:SF58">
    <property type="entry name" value="PROTEIN MICRORCHIDIA 4"/>
    <property type="match status" value="1"/>
</dbReference>
<organism evidence="5 6">
    <name type="scientific">Carnegiea gigantea</name>
    <dbReference type="NCBI Taxonomy" id="171969"/>
    <lineage>
        <taxon>Eukaryota</taxon>
        <taxon>Viridiplantae</taxon>
        <taxon>Streptophyta</taxon>
        <taxon>Embryophyta</taxon>
        <taxon>Tracheophyta</taxon>
        <taxon>Spermatophyta</taxon>
        <taxon>Magnoliopsida</taxon>
        <taxon>eudicotyledons</taxon>
        <taxon>Gunneridae</taxon>
        <taxon>Pentapetalae</taxon>
        <taxon>Caryophyllales</taxon>
        <taxon>Cactineae</taxon>
        <taxon>Cactaceae</taxon>
        <taxon>Cactoideae</taxon>
        <taxon>Echinocereeae</taxon>
        <taxon>Carnegiea</taxon>
    </lineage>
</organism>
<protein>
    <recommendedName>
        <fullName evidence="4">Morc S5 domain-containing protein</fullName>
    </recommendedName>
</protein>
<evidence type="ECO:0000256" key="2">
    <source>
        <dbReference type="ARBA" id="ARBA00023204"/>
    </source>
</evidence>
<dbReference type="GO" id="GO:0016887">
    <property type="term" value="F:ATP hydrolysis activity"/>
    <property type="evidence" value="ECO:0007669"/>
    <property type="project" value="InterPro"/>
</dbReference>
<dbReference type="InterPro" id="IPR045261">
    <property type="entry name" value="MORC_ATPase"/>
</dbReference>
<keyword evidence="2" id="KW-0234">DNA repair</keyword>
<dbReference type="OrthoDB" id="757982at2759"/>
<keyword evidence="1" id="KW-0227">DNA damage</keyword>
<gene>
    <name evidence="5" type="ORF">Cgig2_014250</name>
</gene>
<dbReference type="EMBL" id="JAKOGI010000395">
    <property type="protein sequence ID" value="KAJ8435669.1"/>
    <property type="molecule type" value="Genomic_DNA"/>
</dbReference>
<reference evidence="5" key="1">
    <citation type="submission" date="2022-04" db="EMBL/GenBank/DDBJ databases">
        <title>Carnegiea gigantea Genome sequencing and assembly v2.</title>
        <authorList>
            <person name="Copetti D."/>
            <person name="Sanderson M.J."/>
            <person name="Burquez A."/>
            <person name="Wojciechowski M.F."/>
        </authorList>
    </citation>
    <scope>NUCLEOTIDE SEQUENCE</scope>
    <source>
        <strain evidence="5">SGP5-SGP5p</strain>
        <tissue evidence="5">Aerial part</tissue>
    </source>
</reference>
<feature type="domain" description="Morc S5" evidence="4">
    <location>
        <begin position="67"/>
        <end position="211"/>
    </location>
</feature>
<dbReference type="PANTHER" id="PTHR23336">
    <property type="entry name" value="ZINC FINGER CW-TYPE COILED-COIL DOMAIN PROTEIN 3"/>
    <property type="match status" value="1"/>
</dbReference>
<comment type="caution">
    <text evidence="5">The sequence shown here is derived from an EMBL/GenBank/DDBJ whole genome shotgun (WGS) entry which is preliminary data.</text>
</comment>
<dbReference type="GO" id="GO:0006281">
    <property type="term" value="P:DNA repair"/>
    <property type="evidence" value="ECO:0007669"/>
    <property type="project" value="UniProtKB-KW"/>
</dbReference>
<dbReference type="InterPro" id="IPR041006">
    <property type="entry name" value="Morc_S5"/>
</dbReference>
<dbReference type="AlphaFoldDB" id="A0A9Q1K363"/>
<proteinExistence type="predicted"/>